<proteinExistence type="predicted"/>
<dbReference type="EMBL" id="LAZR01024594">
    <property type="protein sequence ID" value="KKL74615.1"/>
    <property type="molecule type" value="Genomic_DNA"/>
</dbReference>
<reference evidence="1" key="1">
    <citation type="journal article" date="2015" name="Nature">
        <title>Complex archaea that bridge the gap between prokaryotes and eukaryotes.</title>
        <authorList>
            <person name="Spang A."/>
            <person name="Saw J.H."/>
            <person name="Jorgensen S.L."/>
            <person name="Zaremba-Niedzwiedzka K."/>
            <person name="Martijn J."/>
            <person name="Lind A.E."/>
            <person name="van Eijk R."/>
            <person name="Schleper C."/>
            <person name="Guy L."/>
            <person name="Ettema T.J."/>
        </authorList>
    </citation>
    <scope>NUCLEOTIDE SEQUENCE</scope>
</reference>
<organism evidence="1">
    <name type="scientific">marine sediment metagenome</name>
    <dbReference type="NCBI Taxonomy" id="412755"/>
    <lineage>
        <taxon>unclassified sequences</taxon>
        <taxon>metagenomes</taxon>
        <taxon>ecological metagenomes</taxon>
    </lineage>
</organism>
<sequence>EFPDGRNAHLIVETPRWWVNKLWDRFNMVNISTSANNTQGIFSAIDPKGNGTK</sequence>
<name>A0A0F9GZ24_9ZZZZ</name>
<protein>
    <submittedName>
        <fullName evidence="1">Uncharacterized protein</fullName>
    </submittedName>
</protein>
<feature type="non-terminal residue" evidence="1">
    <location>
        <position position="1"/>
    </location>
</feature>
<accession>A0A0F9GZ24</accession>
<comment type="caution">
    <text evidence="1">The sequence shown here is derived from an EMBL/GenBank/DDBJ whole genome shotgun (WGS) entry which is preliminary data.</text>
</comment>
<evidence type="ECO:0000313" key="1">
    <source>
        <dbReference type="EMBL" id="KKL74615.1"/>
    </source>
</evidence>
<dbReference type="AlphaFoldDB" id="A0A0F9GZ24"/>
<gene>
    <name evidence="1" type="ORF">LCGC14_2063150</name>
</gene>